<evidence type="ECO:0000256" key="1">
    <source>
        <dbReference type="SAM" id="MobiDB-lite"/>
    </source>
</evidence>
<dbReference type="Proteomes" id="UP000002058">
    <property type="component" value="Unassembled WGS sequence"/>
</dbReference>
<dbReference type="EMBL" id="CH476617">
    <property type="protein sequence ID" value="EEP80637.1"/>
    <property type="molecule type" value="Genomic_DNA"/>
</dbReference>
<dbReference type="InParanoid" id="C4JSP0"/>
<feature type="compositionally biased region" description="Polar residues" evidence="1">
    <location>
        <begin position="53"/>
        <end position="64"/>
    </location>
</feature>
<keyword evidence="3" id="KW-1185">Reference proteome</keyword>
<proteinExistence type="predicted"/>
<reference evidence="3" key="1">
    <citation type="journal article" date="2009" name="Genome Res.">
        <title>Comparative genomic analyses of the human fungal pathogens Coccidioides and their relatives.</title>
        <authorList>
            <person name="Sharpton T.J."/>
            <person name="Stajich J.E."/>
            <person name="Rounsley S.D."/>
            <person name="Gardner M.J."/>
            <person name="Wortman J.R."/>
            <person name="Jordar V.S."/>
            <person name="Maiti R."/>
            <person name="Kodira C.D."/>
            <person name="Neafsey D.E."/>
            <person name="Zeng Q."/>
            <person name="Hung C.-Y."/>
            <person name="McMahan C."/>
            <person name="Muszewska A."/>
            <person name="Grynberg M."/>
            <person name="Mandel M.A."/>
            <person name="Kellner E.M."/>
            <person name="Barker B.M."/>
            <person name="Galgiani J.N."/>
            <person name="Orbach M.J."/>
            <person name="Kirkland T.N."/>
            <person name="Cole G.T."/>
            <person name="Henn M.R."/>
            <person name="Birren B.W."/>
            <person name="Taylor J.W."/>
        </authorList>
    </citation>
    <scope>NUCLEOTIDE SEQUENCE [LARGE SCALE GENOMIC DNA]</scope>
    <source>
        <strain evidence="3">UAMH 1704</strain>
    </source>
</reference>
<protein>
    <submittedName>
        <fullName evidence="2">Uncharacterized protein</fullName>
    </submittedName>
</protein>
<accession>C4JSP0</accession>
<gene>
    <name evidence="2" type="ORF">UREG_05479</name>
</gene>
<organism evidence="2 3">
    <name type="scientific">Uncinocarpus reesii (strain UAMH 1704)</name>
    <dbReference type="NCBI Taxonomy" id="336963"/>
    <lineage>
        <taxon>Eukaryota</taxon>
        <taxon>Fungi</taxon>
        <taxon>Dikarya</taxon>
        <taxon>Ascomycota</taxon>
        <taxon>Pezizomycotina</taxon>
        <taxon>Eurotiomycetes</taxon>
        <taxon>Eurotiomycetidae</taxon>
        <taxon>Onygenales</taxon>
        <taxon>Onygenaceae</taxon>
        <taxon>Uncinocarpus</taxon>
    </lineage>
</organism>
<evidence type="ECO:0000313" key="2">
    <source>
        <dbReference type="EMBL" id="EEP80637.1"/>
    </source>
</evidence>
<evidence type="ECO:0000313" key="3">
    <source>
        <dbReference type="Proteomes" id="UP000002058"/>
    </source>
</evidence>
<dbReference type="VEuPathDB" id="FungiDB:UREG_05479"/>
<dbReference type="HOGENOM" id="CLU_2869340_0_0_1"/>
<dbReference type="AlphaFoldDB" id="C4JSP0"/>
<dbReference type="RefSeq" id="XP_002584790.1">
    <property type="nucleotide sequence ID" value="XM_002584744.1"/>
</dbReference>
<feature type="compositionally biased region" description="Basic residues" evidence="1">
    <location>
        <begin position="43"/>
        <end position="52"/>
    </location>
</feature>
<feature type="region of interest" description="Disordered" evidence="1">
    <location>
        <begin position="1"/>
        <end position="64"/>
    </location>
</feature>
<name>C4JSP0_UNCRE</name>
<feature type="compositionally biased region" description="Basic and acidic residues" evidence="1">
    <location>
        <begin position="1"/>
        <end position="12"/>
    </location>
</feature>
<dbReference type="KEGG" id="ure:UREG_05479"/>
<dbReference type="GeneID" id="8438128"/>
<sequence length="64" mass="7013">MGDMRGWDRQESNPRGSACEGKTGESRAVSLAGWLGGTENGGSRRRRSRHQSTKSCCNNRTQVT</sequence>